<evidence type="ECO:0000313" key="2">
    <source>
        <dbReference type="EMBL" id="KAJ7393257.1"/>
    </source>
</evidence>
<feature type="domain" description="NHR" evidence="1">
    <location>
        <begin position="1"/>
        <end position="73"/>
    </location>
</feature>
<gene>
    <name evidence="2" type="primary">NEURL4_2</name>
    <name evidence="2" type="ORF">OS493_006226</name>
</gene>
<dbReference type="Pfam" id="PF07177">
    <property type="entry name" value="Neuralized"/>
    <property type="match status" value="1"/>
</dbReference>
<dbReference type="PANTHER" id="PTHR12429">
    <property type="entry name" value="NEURALIZED"/>
    <property type="match status" value="1"/>
</dbReference>
<reference evidence="2" key="1">
    <citation type="submission" date="2023-01" db="EMBL/GenBank/DDBJ databases">
        <title>Genome assembly of the deep-sea coral Lophelia pertusa.</title>
        <authorList>
            <person name="Herrera S."/>
            <person name="Cordes E."/>
        </authorList>
    </citation>
    <scope>NUCLEOTIDE SEQUENCE</scope>
    <source>
        <strain evidence="2">USNM1676648</strain>
        <tissue evidence="2">Polyp</tissue>
    </source>
</reference>
<sequence>MSHRPLRDDELFEVIVEKLVSRWSGSMEAGVTTVSPEQLQFPSTMTDLIKWGVDGIWELCVAEWHYNQEWIRL</sequence>
<dbReference type="InterPro" id="IPR006573">
    <property type="entry name" value="NHR_dom"/>
</dbReference>
<dbReference type="Proteomes" id="UP001163046">
    <property type="component" value="Unassembled WGS sequence"/>
</dbReference>
<evidence type="ECO:0000313" key="3">
    <source>
        <dbReference type="Proteomes" id="UP001163046"/>
    </source>
</evidence>
<dbReference type="InterPro" id="IPR043136">
    <property type="entry name" value="B30.2/SPRY_sf"/>
</dbReference>
<protein>
    <submittedName>
        <fullName evidence="2">Neuralized-like protein 4</fullName>
    </submittedName>
</protein>
<organism evidence="2 3">
    <name type="scientific">Desmophyllum pertusum</name>
    <dbReference type="NCBI Taxonomy" id="174260"/>
    <lineage>
        <taxon>Eukaryota</taxon>
        <taxon>Metazoa</taxon>
        <taxon>Cnidaria</taxon>
        <taxon>Anthozoa</taxon>
        <taxon>Hexacorallia</taxon>
        <taxon>Scleractinia</taxon>
        <taxon>Caryophylliina</taxon>
        <taxon>Caryophylliidae</taxon>
        <taxon>Desmophyllum</taxon>
    </lineage>
</organism>
<comment type="caution">
    <text evidence="2">The sequence shown here is derived from an EMBL/GenBank/DDBJ whole genome shotgun (WGS) entry which is preliminary data.</text>
</comment>
<name>A0A9X0A4H9_9CNID</name>
<dbReference type="PANTHER" id="PTHR12429:SF14">
    <property type="entry name" value="NEURALIZED-LIKE PROTEIN 4"/>
    <property type="match status" value="1"/>
</dbReference>
<evidence type="ECO:0000259" key="1">
    <source>
        <dbReference type="PROSITE" id="PS51065"/>
    </source>
</evidence>
<dbReference type="AlphaFoldDB" id="A0A9X0A4H9"/>
<dbReference type="GO" id="GO:0061630">
    <property type="term" value="F:ubiquitin protein ligase activity"/>
    <property type="evidence" value="ECO:0007669"/>
    <property type="project" value="TreeGrafter"/>
</dbReference>
<dbReference type="PROSITE" id="PS51065">
    <property type="entry name" value="NHR"/>
    <property type="match status" value="1"/>
</dbReference>
<accession>A0A9X0A4H9</accession>
<dbReference type="Gene3D" id="2.60.120.920">
    <property type="match status" value="1"/>
</dbReference>
<proteinExistence type="predicted"/>
<dbReference type="InterPro" id="IPR037962">
    <property type="entry name" value="Neuralized"/>
</dbReference>
<dbReference type="EMBL" id="MU825398">
    <property type="protein sequence ID" value="KAJ7393257.1"/>
    <property type="molecule type" value="Genomic_DNA"/>
</dbReference>
<keyword evidence="3" id="KW-1185">Reference proteome</keyword>
<dbReference type="OrthoDB" id="49113at2759"/>